<comment type="caution">
    <text evidence="2">The sequence shown here is derived from an EMBL/GenBank/DDBJ whole genome shotgun (WGS) entry which is preliminary data.</text>
</comment>
<organism evidence="2 3">
    <name type="scientific">Diplocloster agilis</name>
    <dbReference type="NCBI Taxonomy" id="2850323"/>
    <lineage>
        <taxon>Bacteria</taxon>
        <taxon>Bacillati</taxon>
        <taxon>Bacillota</taxon>
        <taxon>Clostridia</taxon>
        <taxon>Lachnospirales</taxon>
        <taxon>Lachnospiraceae</taxon>
        <taxon>Diplocloster</taxon>
    </lineage>
</organism>
<dbReference type="Gene3D" id="2.70.70.10">
    <property type="entry name" value="Glucose Permease (Domain IIA)"/>
    <property type="match status" value="1"/>
</dbReference>
<dbReference type="PANTHER" id="PTHR21666">
    <property type="entry name" value="PEPTIDASE-RELATED"/>
    <property type="match status" value="1"/>
</dbReference>
<evidence type="ECO:0000313" key="2">
    <source>
        <dbReference type="EMBL" id="MBU9738574.1"/>
    </source>
</evidence>
<feature type="domain" description="M23ase beta-sheet core" evidence="1">
    <location>
        <begin position="159"/>
        <end position="262"/>
    </location>
</feature>
<dbReference type="InterPro" id="IPR011055">
    <property type="entry name" value="Dup_hybrid_motif"/>
</dbReference>
<proteinExistence type="predicted"/>
<dbReference type="GO" id="GO:0004222">
    <property type="term" value="F:metalloendopeptidase activity"/>
    <property type="evidence" value="ECO:0007669"/>
    <property type="project" value="TreeGrafter"/>
</dbReference>
<reference evidence="2" key="1">
    <citation type="submission" date="2021-06" db="EMBL/GenBank/DDBJ databases">
        <title>Description of novel taxa of the family Lachnospiraceae.</title>
        <authorList>
            <person name="Chaplin A.V."/>
            <person name="Sokolova S.R."/>
            <person name="Pikina A.P."/>
            <person name="Korzhanova M."/>
            <person name="Belova V."/>
            <person name="Korostin D."/>
            <person name="Efimov B.A."/>
        </authorList>
    </citation>
    <scope>NUCLEOTIDE SEQUENCE</scope>
    <source>
        <strain evidence="2">ASD5720</strain>
    </source>
</reference>
<sequence length="288" mass="32747">MKRSLLLYLLGIFFLGILTVMGTNSLREYAALSLLHDAVNESEGFRNQWLSEEVSRELDTFCGEQGVSRGDLLTVLMLDHRFDLTGVDLKDYGKEQYSDSLNRQWGRKPEALQALRESYEAIWDDLVYFPVPESTVNEEATVAFDNSWMFERTFGGKRGHEGTDVMAGINQRGYYPVVSMTDGVIENIGWLTKGGYRIGIRGPHGAYYYYAHLAEFARDFPKGTQVRAGELIGYMGDTGYSEIEGTTGNFDVHLHVGIYIRTKDSPEMSVNPYWILKYLESHKLSYAF</sequence>
<dbReference type="Proteomes" id="UP000712157">
    <property type="component" value="Unassembled WGS sequence"/>
</dbReference>
<evidence type="ECO:0000313" key="3">
    <source>
        <dbReference type="Proteomes" id="UP000712157"/>
    </source>
</evidence>
<dbReference type="CDD" id="cd12797">
    <property type="entry name" value="M23_peptidase"/>
    <property type="match status" value="1"/>
</dbReference>
<dbReference type="EMBL" id="JAHQCW010000037">
    <property type="protein sequence ID" value="MBU9738574.1"/>
    <property type="molecule type" value="Genomic_DNA"/>
</dbReference>
<evidence type="ECO:0000259" key="1">
    <source>
        <dbReference type="Pfam" id="PF01551"/>
    </source>
</evidence>
<keyword evidence="3" id="KW-1185">Reference proteome</keyword>
<dbReference type="SUPFAM" id="SSF51261">
    <property type="entry name" value="Duplicated hybrid motif"/>
    <property type="match status" value="1"/>
</dbReference>
<protein>
    <submittedName>
        <fullName evidence="2">M23 family metallopeptidase</fullName>
    </submittedName>
</protein>
<dbReference type="AlphaFoldDB" id="A0A949NG90"/>
<dbReference type="InterPro" id="IPR016047">
    <property type="entry name" value="M23ase_b-sheet_dom"/>
</dbReference>
<name>A0A949NG90_9FIRM</name>
<accession>A0A949NG90</accession>
<dbReference type="InterPro" id="IPR050570">
    <property type="entry name" value="Cell_wall_metabolism_enzyme"/>
</dbReference>
<dbReference type="PANTHER" id="PTHR21666:SF270">
    <property type="entry name" value="MUREIN HYDROLASE ACTIVATOR ENVC"/>
    <property type="match status" value="1"/>
</dbReference>
<dbReference type="RefSeq" id="WP_238722708.1">
    <property type="nucleotide sequence ID" value="NZ_JAHQCW010000037.1"/>
</dbReference>
<gene>
    <name evidence="2" type="ORF">KTH89_18695</name>
</gene>
<dbReference type="Pfam" id="PF01551">
    <property type="entry name" value="Peptidase_M23"/>
    <property type="match status" value="1"/>
</dbReference>